<name>A0ABS6CHI7_9ACTN</name>
<keyword evidence="3" id="KW-1185">Reference proteome</keyword>
<evidence type="ECO:0000313" key="3">
    <source>
        <dbReference type="Proteomes" id="UP000720508"/>
    </source>
</evidence>
<comment type="caution">
    <text evidence="2">The sequence shown here is derived from an EMBL/GenBank/DDBJ whole genome shotgun (WGS) entry which is preliminary data.</text>
</comment>
<evidence type="ECO:0000313" key="2">
    <source>
        <dbReference type="EMBL" id="MBU3866390.1"/>
    </source>
</evidence>
<feature type="non-terminal residue" evidence="2">
    <location>
        <position position="93"/>
    </location>
</feature>
<proteinExistence type="predicted"/>
<reference evidence="2 3" key="1">
    <citation type="submission" date="2021-06" db="EMBL/GenBank/DDBJ databases">
        <authorList>
            <person name="Pan X."/>
        </authorList>
    </citation>
    <scope>NUCLEOTIDE SEQUENCE [LARGE SCALE GENOMIC DNA]</scope>
    <source>
        <strain evidence="2 3">4503</strain>
    </source>
</reference>
<dbReference type="EMBL" id="JAHLEM010000224">
    <property type="protein sequence ID" value="MBU3866390.1"/>
    <property type="molecule type" value="Genomic_DNA"/>
</dbReference>
<organism evidence="2 3">
    <name type="scientific">Streptomyces niphimycinicus</name>
    <dbReference type="NCBI Taxonomy" id="2842201"/>
    <lineage>
        <taxon>Bacteria</taxon>
        <taxon>Bacillati</taxon>
        <taxon>Actinomycetota</taxon>
        <taxon>Actinomycetes</taxon>
        <taxon>Kitasatosporales</taxon>
        <taxon>Streptomycetaceae</taxon>
        <taxon>Streptomyces</taxon>
    </lineage>
</organism>
<accession>A0ABS6CHI7</accession>
<gene>
    <name evidence="2" type="ORF">KN815_20655</name>
</gene>
<protein>
    <submittedName>
        <fullName evidence="2">Uncharacterized protein</fullName>
    </submittedName>
</protein>
<dbReference type="Proteomes" id="UP000720508">
    <property type="component" value="Unassembled WGS sequence"/>
</dbReference>
<sequence length="93" mass="9315">MIERLCALLEDAGVELSEEELRDALWFAATTAPARSEEGAPTPSPGATGPASGAADGDDDGKGDKRQLTGPPTEGEPEPGPLTPAGLYAPGAA</sequence>
<evidence type="ECO:0000256" key="1">
    <source>
        <dbReference type="SAM" id="MobiDB-lite"/>
    </source>
</evidence>
<feature type="compositionally biased region" description="Low complexity" evidence="1">
    <location>
        <begin position="39"/>
        <end position="55"/>
    </location>
</feature>
<feature type="region of interest" description="Disordered" evidence="1">
    <location>
        <begin position="32"/>
        <end position="93"/>
    </location>
</feature>